<dbReference type="GO" id="GO:0006780">
    <property type="term" value="P:uroporphyrinogen III biosynthetic process"/>
    <property type="evidence" value="ECO:0007669"/>
    <property type="project" value="InterPro"/>
</dbReference>
<evidence type="ECO:0000313" key="2">
    <source>
        <dbReference type="EMBL" id="GFR90004.1"/>
    </source>
</evidence>
<organism evidence="2 3">
    <name type="scientific">Elysia marginata</name>
    <dbReference type="NCBI Taxonomy" id="1093978"/>
    <lineage>
        <taxon>Eukaryota</taxon>
        <taxon>Metazoa</taxon>
        <taxon>Spiralia</taxon>
        <taxon>Lophotrochozoa</taxon>
        <taxon>Mollusca</taxon>
        <taxon>Gastropoda</taxon>
        <taxon>Heterobranchia</taxon>
        <taxon>Euthyneura</taxon>
        <taxon>Panpulmonata</taxon>
        <taxon>Sacoglossa</taxon>
        <taxon>Placobranchoidea</taxon>
        <taxon>Plakobranchidae</taxon>
        <taxon>Elysia</taxon>
    </lineage>
</organism>
<accession>A0AAV4GWV2</accession>
<evidence type="ECO:0000259" key="1">
    <source>
        <dbReference type="Pfam" id="PF02602"/>
    </source>
</evidence>
<sequence>MSVKNILISQPEPKLDSSPYHQIIERQKVRIDFRPFIRVEPVSSRSIREEQVKLSDFTALILTSRNSVNHFFRIAEEMKYEIPDDLYYLCQSEAVAHYLQKYIVYRKRRIYVGEKTFEDMTPLLKKFCNEHFFFPSSDVLNEDVPRMMNRLKLNWYRAVLYKTVHSNLKGLLNKPYDIIVLFTPSGVEALFSNFPNFEQKNTKIAAFGKATVNVATKAGLKVNIMAPQDETPSMSMALEKYIIESKKR</sequence>
<dbReference type="Gene3D" id="3.40.50.10090">
    <property type="match status" value="2"/>
</dbReference>
<dbReference type="AlphaFoldDB" id="A0AAV4GWV2"/>
<gene>
    <name evidence="2" type="ORF">ElyMa_002556700</name>
</gene>
<feature type="domain" description="Tetrapyrrole biosynthesis uroporphyrinogen III synthase" evidence="1">
    <location>
        <begin position="20"/>
        <end position="234"/>
    </location>
</feature>
<proteinExistence type="predicted"/>
<dbReference type="EMBL" id="BMAT01005257">
    <property type="protein sequence ID" value="GFR90004.1"/>
    <property type="molecule type" value="Genomic_DNA"/>
</dbReference>
<dbReference type="Proteomes" id="UP000762676">
    <property type="component" value="Unassembled WGS sequence"/>
</dbReference>
<evidence type="ECO:0000313" key="3">
    <source>
        <dbReference type="Proteomes" id="UP000762676"/>
    </source>
</evidence>
<dbReference type="PANTHER" id="PTHR12390">
    <property type="entry name" value="UROPORPHYRINOGEN III SYNTHASE"/>
    <property type="match status" value="1"/>
</dbReference>
<dbReference type="PANTHER" id="PTHR12390:SF0">
    <property type="entry name" value="UROPORPHYRINOGEN-III SYNTHASE"/>
    <property type="match status" value="1"/>
</dbReference>
<dbReference type="InterPro" id="IPR036108">
    <property type="entry name" value="4pyrrol_syn_uPrphyn_synt_sf"/>
</dbReference>
<dbReference type="InterPro" id="IPR003754">
    <property type="entry name" value="4pyrrol_synth_uPrphyn_synth"/>
</dbReference>
<name>A0AAV4GWV2_9GAST</name>
<dbReference type="CDD" id="cd06578">
    <property type="entry name" value="HemD"/>
    <property type="match status" value="1"/>
</dbReference>
<dbReference type="GO" id="GO:0005829">
    <property type="term" value="C:cytosol"/>
    <property type="evidence" value="ECO:0007669"/>
    <property type="project" value="TreeGrafter"/>
</dbReference>
<protein>
    <submittedName>
        <fullName evidence="2">Uroporphyrinogen-III synthase</fullName>
    </submittedName>
</protein>
<dbReference type="SUPFAM" id="SSF69618">
    <property type="entry name" value="HemD-like"/>
    <property type="match status" value="1"/>
</dbReference>
<reference evidence="2 3" key="1">
    <citation type="journal article" date="2021" name="Elife">
        <title>Chloroplast acquisition without the gene transfer in kleptoplastic sea slugs, Plakobranchus ocellatus.</title>
        <authorList>
            <person name="Maeda T."/>
            <person name="Takahashi S."/>
            <person name="Yoshida T."/>
            <person name="Shimamura S."/>
            <person name="Takaki Y."/>
            <person name="Nagai Y."/>
            <person name="Toyoda A."/>
            <person name="Suzuki Y."/>
            <person name="Arimoto A."/>
            <person name="Ishii H."/>
            <person name="Satoh N."/>
            <person name="Nishiyama T."/>
            <person name="Hasebe M."/>
            <person name="Maruyama T."/>
            <person name="Minagawa J."/>
            <person name="Obokata J."/>
            <person name="Shigenobu S."/>
        </authorList>
    </citation>
    <scope>NUCLEOTIDE SEQUENCE [LARGE SCALE GENOMIC DNA]</scope>
</reference>
<keyword evidence="3" id="KW-1185">Reference proteome</keyword>
<dbReference type="Pfam" id="PF02602">
    <property type="entry name" value="HEM4"/>
    <property type="match status" value="1"/>
</dbReference>
<comment type="caution">
    <text evidence="2">The sequence shown here is derived from an EMBL/GenBank/DDBJ whole genome shotgun (WGS) entry which is preliminary data.</text>
</comment>
<dbReference type="GO" id="GO:0004852">
    <property type="term" value="F:uroporphyrinogen-III synthase activity"/>
    <property type="evidence" value="ECO:0007669"/>
    <property type="project" value="InterPro"/>
</dbReference>
<dbReference type="InterPro" id="IPR039793">
    <property type="entry name" value="UROS/Hem4"/>
</dbReference>